<sequence>MKKKKKKKTFTYVVLYLITVTVFTITDDFSNKSSDCRTKEKYAYFVIKTAIPFVNTLSSQTQIGFGTALPVTKHYFLLVVIWIPWIPWIPWMSAVASSRLSAILNTSKDKN</sequence>
<keyword evidence="1" id="KW-1133">Transmembrane helix</keyword>
<dbReference type="EnsemblMetazoa" id="GAUT026754-RA">
    <property type="protein sequence ID" value="GAUT026754-PA"/>
    <property type="gene ID" value="GAUT026754"/>
</dbReference>
<protein>
    <submittedName>
        <fullName evidence="2">Uncharacterized protein</fullName>
    </submittedName>
</protein>
<keyword evidence="1" id="KW-0812">Transmembrane</keyword>
<reference evidence="3" key="1">
    <citation type="submission" date="2014-05" db="EMBL/GenBank/DDBJ databases">
        <authorList>
            <person name="Aksoy S."/>
            <person name="Warren W."/>
            <person name="Wilson R.K."/>
        </authorList>
    </citation>
    <scope>NUCLEOTIDE SEQUENCE [LARGE SCALE GENOMIC DNA]</scope>
    <source>
        <strain evidence="3">TTRI</strain>
    </source>
</reference>
<dbReference type="EnsemblMetazoa" id="GAUT031674-RA">
    <property type="protein sequence ID" value="GAUT031674-PA"/>
    <property type="gene ID" value="GAUT031674"/>
</dbReference>
<name>A0A1A9VB79_GLOAU</name>
<proteinExistence type="predicted"/>
<dbReference type="AlphaFoldDB" id="A0A1A9VB79"/>
<reference evidence="2" key="2">
    <citation type="submission" date="2020-05" db="UniProtKB">
        <authorList>
            <consortium name="EnsemblMetazoa"/>
        </authorList>
    </citation>
    <scope>IDENTIFICATION</scope>
    <source>
        <strain evidence="2">TTRI</strain>
    </source>
</reference>
<evidence type="ECO:0000313" key="2">
    <source>
        <dbReference type="EnsemblMetazoa" id="GAUT026754-PA"/>
    </source>
</evidence>
<dbReference type="VEuPathDB" id="VectorBase:GAUT031674"/>
<keyword evidence="1" id="KW-0472">Membrane</keyword>
<dbReference type="VEuPathDB" id="VectorBase:GAUT026754"/>
<organism evidence="2 3">
    <name type="scientific">Glossina austeni</name>
    <name type="common">Savannah tsetse fly</name>
    <dbReference type="NCBI Taxonomy" id="7395"/>
    <lineage>
        <taxon>Eukaryota</taxon>
        <taxon>Metazoa</taxon>
        <taxon>Ecdysozoa</taxon>
        <taxon>Arthropoda</taxon>
        <taxon>Hexapoda</taxon>
        <taxon>Insecta</taxon>
        <taxon>Pterygota</taxon>
        <taxon>Neoptera</taxon>
        <taxon>Endopterygota</taxon>
        <taxon>Diptera</taxon>
        <taxon>Brachycera</taxon>
        <taxon>Muscomorpha</taxon>
        <taxon>Hippoboscoidea</taxon>
        <taxon>Glossinidae</taxon>
        <taxon>Glossina</taxon>
    </lineage>
</organism>
<dbReference type="Proteomes" id="UP000078200">
    <property type="component" value="Unassembled WGS sequence"/>
</dbReference>
<feature type="transmembrane region" description="Helical" evidence="1">
    <location>
        <begin position="9"/>
        <end position="26"/>
    </location>
</feature>
<evidence type="ECO:0000256" key="1">
    <source>
        <dbReference type="SAM" id="Phobius"/>
    </source>
</evidence>
<accession>A0A1A9VB79</accession>
<keyword evidence="3" id="KW-1185">Reference proteome</keyword>
<feature type="transmembrane region" description="Helical" evidence="1">
    <location>
        <begin position="75"/>
        <end position="96"/>
    </location>
</feature>
<evidence type="ECO:0000313" key="3">
    <source>
        <dbReference type="Proteomes" id="UP000078200"/>
    </source>
</evidence>